<dbReference type="GO" id="GO:0004197">
    <property type="term" value="F:cysteine-type endopeptidase activity"/>
    <property type="evidence" value="ECO:0007669"/>
    <property type="project" value="InterPro"/>
</dbReference>
<dbReference type="InterPro" id="IPR011600">
    <property type="entry name" value="Pept_C14_caspase"/>
</dbReference>
<sequence length="715" mass="76272">MMGETVAGTWRCAALVVAVLCLLGAAEATAAPLEEPRAAIRRYALLVGSSQGGAGREQLRYTGSDALALSQVMEELGGVSAGDRLLLLEADRASVVTAISRMRQLTASAQPSEGRKELVFYYSGHSDAEGLLPRGELLPYAELRRLLSEVPVDVRIAIVDSCGSGALTRSKGGIRRPSFLSDLSSQVRGHAFLASSSADEVAQEADSIGASFFTHFLISGLRGAADANRDDRVTLNEAYQFAYHETLARTERSQSGPQHAAYDIQLAGSGELVMTDLRGSLARLNLAEDVEGRLFLRNWGNQLVAELQKSSGRSLVLGLDPGRYHVTLERPGKRFEAELVVASQGDAVLRAVDFVPMTLVRTAQRGGNGPPGEAVASVDTPSVAMNLSLIPPLATNTLLGPRSLNHVSIGVLAARSLQLRGMGLAAGVSWVDGTMEGLQASGLVNVAGGEVWGAQVALGGNLAFGDGQGVQVASLINSVEGSFTGLQLSGTANRTEAVMRGFQMAAGVNAAETLKGVQLGLINLAGDATGTQIGLINVGNEIRGLQLGLLNIADDVTVPIGLLSIVRKGRLSFEVWADDIALLNLGLKYGSRHVYVLIGYGAQPWKKTYRSFTHLGLGLHVPFAPQHYLDVDLSWGKWHEKLSEKSPSHALGQMRVMVGWELKRRLALFAGVALHYYDVPKETEDRSVSWLPQWEVERGPASDRLWPGLLVGVRI</sequence>
<accession>Q08TX0</accession>
<gene>
    <name evidence="3" type="ORF">STIAU_0261</name>
</gene>
<protein>
    <submittedName>
        <fullName evidence="3">ActD</fullName>
    </submittedName>
</protein>
<feature type="signal peptide" evidence="1">
    <location>
        <begin position="1"/>
        <end position="30"/>
    </location>
</feature>
<name>Q08TX0_STIAD</name>
<keyword evidence="1" id="KW-0732">Signal</keyword>
<proteinExistence type="predicted"/>
<dbReference type="GO" id="GO:0006508">
    <property type="term" value="P:proteolysis"/>
    <property type="evidence" value="ECO:0007669"/>
    <property type="project" value="InterPro"/>
</dbReference>
<dbReference type="RefSeq" id="WP_002617170.1">
    <property type="nucleotide sequence ID" value="NC_014623.1"/>
</dbReference>
<dbReference type="OrthoDB" id="9804257at2"/>
<dbReference type="Pfam" id="PF00656">
    <property type="entry name" value="Peptidase_C14"/>
    <property type="match status" value="1"/>
</dbReference>
<evidence type="ECO:0000259" key="2">
    <source>
        <dbReference type="Pfam" id="PF00656"/>
    </source>
</evidence>
<dbReference type="Gene3D" id="3.40.50.1460">
    <property type="match status" value="1"/>
</dbReference>
<evidence type="ECO:0000313" key="4">
    <source>
        <dbReference type="Proteomes" id="UP000032702"/>
    </source>
</evidence>
<evidence type="ECO:0000313" key="3">
    <source>
        <dbReference type="EMBL" id="EAU63933.1"/>
    </source>
</evidence>
<dbReference type="PATRIC" id="fig|378806.16.peg.2834"/>
<dbReference type="AlphaFoldDB" id="Q08TX0"/>
<evidence type="ECO:0000256" key="1">
    <source>
        <dbReference type="SAM" id="SignalP"/>
    </source>
</evidence>
<feature type="domain" description="Peptidase C14 caspase" evidence="2">
    <location>
        <begin position="41"/>
        <end position="226"/>
    </location>
</feature>
<dbReference type="Proteomes" id="UP000032702">
    <property type="component" value="Unassembled WGS sequence"/>
</dbReference>
<feature type="chain" id="PRO_5004166982" evidence="1">
    <location>
        <begin position="31"/>
        <end position="715"/>
    </location>
</feature>
<reference evidence="3 4" key="1">
    <citation type="submission" date="2006-04" db="EMBL/GenBank/DDBJ databases">
        <authorList>
            <person name="Nierman W.C."/>
        </authorList>
    </citation>
    <scope>NUCLEOTIDE SEQUENCE [LARGE SCALE GENOMIC DNA]</scope>
    <source>
        <strain evidence="3 4">DW4/3-1</strain>
    </source>
</reference>
<comment type="caution">
    <text evidence="3">The sequence shown here is derived from an EMBL/GenBank/DDBJ whole genome shotgun (WGS) entry which is preliminary data.</text>
</comment>
<organism evidence="3 4">
    <name type="scientific">Stigmatella aurantiaca (strain DW4/3-1)</name>
    <dbReference type="NCBI Taxonomy" id="378806"/>
    <lineage>
        <taxon>Bacteria</taxon>
        <taxon>Pseudomonadati</taxon>
        <taxon>Myxococcota</taxon>
        <taxon>Myxococcia</taxon>
        <taxon>Myxococcales</taxon>
        <taxon>Cystobacterineae</taxon>
        <taxon>Archangiaceae</taxon>
        <taxon>Stigmatella</taxon>
    </lineage>
</organism>
<dbReference type="EMBL" id="AAMD01000138">
    <property type="protein sequence ID" value="EAU63933.1"/>
    <property type="molecule type" value="Genomic_DNA"/>
</dbReference>